<protein>
    <submittedName>
        <fullName evidence="1">Phage protein</fullName>
    </submittedName>
</protein>
<dbReference type="Pfam" id="PF11863">
    <property type="entry name" value="DUF3383"/>
    <property type="match status" value="1"/>
</dbReference>
<dbReference type="RefSeq" id="WP_012417005.1">
    <property type="nucleotide sequence ID" value="NC_010645.1"/>
</dbReference>
<evidence type="ECO:0000313" key="2">
    <source>
        <dbReference type="Proteomes" id="UP000001977"/>
    </source>
</evidence>
<dbReference type="AlphaFoldDB" id="Q2L2V7"/>
<dbReference type="OrthoDB" id="7494486at2"/>
<dbReference type="Proteomes" id="UP000001977">
    <property type="component" value="Chromosome"/>
</dbReference>
<name>Q2L2V7_BORA1</name>
<evidence type="ECO:0000313" key="1">
    <source>
        <dbReference type="EMBL" id="CAJ48932.1"/>
    </source>
</evidence>
<dbReference type="EMBL" id="AM167904">
    <property type="protein sequence ID" value="CAJ48932.1"/>
    <property type="molecule type" value="Genomic_DNA"/>
</dbReference>
<dbReference type="KEGG" id="bav:BAV1325"/>
<gene>
    <name evidence="1" type="ordered locus">BAV1325</name>
</gene>
<dbReference type="HOGENOM" id="CLU_042911_0_0_4"/>
<dbReference type="STRING" id="360910.BAV1325"/>
<proteinExistence type="predicted"/>
<dbReference type="InterPro" id="IPR021808">
    <property type="entry name" value="DUF3383"/>
</dbReference>
<sequence>MSIKMSRYVRIISSVSGANAVAQRQLVGRRFTTDPRVPIGKIVSVKPGGAEDYFGSGSPEAAFALQYFSYISPAPASQAPELQFAAYPDVARPGRVYGYRSATTLQEFKEVLSGNLSVNVGENAYVLTGINLSAATSLTNVAQLVTAAIAAAANEQSGQSATVSYDALTGAFTVVSAVAGPGAVSIQKAAAPDIGDLMALQGPQAIQSPGSAALSPLEAFRAAENVTDSFGSASFGAAVALADALPLAEYVSGENVKYQMYWPVSATTADQWSAALLSTASNGLILNGTAGEYKESIPMAVLAATDYTRVNATINYMFRQPGVTMTADVSTDPMADFYDARRVNYYGQTANAGQSLSFFQRGYLMGGATAPLDMSVHANEQWLKAYLTSEIMSLFLTVGRIPANNDGKGMVMSLVQGGVDKGLRNGTVVVGKTLTALQKVAIGQMTNDPLAWHDVQNKGYWHTADVTQSTDESGATEYAVKYLLVYSKGDMIRKVEGSHNLI</sequence>
<dbReference type="eggNOG" id="ENOG502Z9DB">
    <property type="taxonomic scope" value="Bacteria"/>
</dbReference>
<reference evidence="1 2" key="1">
    <citation type="journal article" date="2006" name="J. Bacteriol.">
        <title>Comparison of the genome sequence of the poultry pathogen Bordetella avium with those of B. bronchiseptica, B. pertussis, and B. parapertussis reveals extensive diversity in surface structures associated with host interaction.</title>
        <authorList>
            <person name="Sebaihia M."/>
            <person name="Preston A."/>
            <person name="Maskell D.J."/>
            <person name="Kuzmiak H."/>
            <person name="Connell T.D."/>
            <person name="King N.D."/>
            <person name="Orndorff P.E."/>
            <person name="Miyamoto D.M."/>
            <person name="Thomson N.R."/>
            <person name="Harris D."/>
            <person name="Goble A."/>
            <person name="Lord A."/>
            <person name="Murphy L."/>
            <person name="Quail M.A."/>
            <person name="Rutter S."/>
            <person name="Squares R."/>
            <person name="Squares S."/>
            <person name="Woodward J."/>
            <person name="Parkhill J."/>
            <person name="Temple L.M."/>
        </authorList>
    </citation>
    <scope>NUCLEOTIDE SEQUENCE [LARGE SCALE GENOMIC DNA]</scope>
    <source>
        <strain evidence="1 2">197N</strain>
    </source>
</reference>
<organism evidence="1 2">
    <name type="scientific">Bordetella avium (strain 197N)</name>
    <dbReference type="NCBI Taxonomy" id="360910"/>
    <lineage>
        <taxon>Bacteria</taxon>
        <taxon>Pseudomonadati</taxon>
        <taxon>Pseudomonadota</taxon>
        <taxon>Betaproteobacteria</taxon>
        <taxon>Burkholderiales</taxon>
        <taxon>Alcaligenaceae</taxon>
        <taxon>Bordetella</taxon>
    </lineage>
</organism>
<accession>Q2L2V7</accession>
<keyword evidence="2" id="KW-1185">Reference proteome</keyword>